<gene>
    <name evidence="2" type="ORF">AWY79_03910</name>
    <name evidence="3" type="ORF">EDC59_12012</name>
</gene>
<reference evidence="2 4" key="1">
    <citation type="journal article" date="2016" name="Front. Microbiol.">
        <title>Genome Sequence of the Piezophilic, Mesophilic Sulfate-Reducing Bacterium Desulfovibrio indicus J2T.</title>
        <authorList>
            <person name="Cao J."/>
            <person name="Maignien L."/>
            <person name="Shao Z."/>
            <person name="Alain K."/>
            <person name="Jebbar M."/>
        </authorList>
    </citation>
    <scope>NUCLEOTIDE SEQUENCE [LARGE SCALE GENOMIC DNA]</scope>
    <source>
        <strain evidence="2 4">J2</strain>
    </source>
</reference>
<dbReference type="EMBL" id="SOBK01000020">
    <property type="protein sequence ID" value="TDT81938.1"/>
    <property type="molecule type" value="Genomic_DNA"/>
</dbReference>
<dbReference type="OrthoDB" id="9799122at2"/>
<evidence type="ECO:0000313" key="2">
    <source>
        <dbReference type="EMBL" id="AMK10322.1"/>
    </source>
</evidence>
<dbReference type="PANTHER" id="PTHR13887:SF41">
    <property type="entry name" value="THIOREDOXIN SUPERFAMILY PROTEIN"/>
    <property type="match status" value="1"/>
</dbReference>
<dbReference type="SUPFAM" id="SSF52833">
    <property type="entry name" value="Thioredoxin-like"/>
    <property type="match status" value="1"/>
</dbReference>
<dbReference type="EMBL" id="CP014206">
    <property type="protein sequence ID" value="AMK10322.1"/>
    <property type="molecule type" value="Genomic_DNA"/>
</dbReference>
<organism evidence="3 5">
    <name type="scientific">Pseudodesulfovibrio indicus</name>
    <dbReference type="NCBI Taxonomy" id="1716143"/>
    <lineage>
        <taxon>Bacteria</taxon>
        <taxon>Pseudomonadati</taxon>
        <taxon>Thermodesulfobacteriota</taxon>
        <taxon>Desulfovibrionia</taxon>
        <taxon>Desulfovibrionales</taxon>
        <taxon>Desulfovibrionaceae</taxon>
    </lineage>
</organism>
<evidence type="ECO:0000259" key="1">
    <source>
        <dbReference type="Pfam" id="PF01323"/>
    </source>
</evidence>
<feature type="domain" description="DSBA-like thioredoxin" evidence="1">
    <location>
        <begin position="5"/>
        <end position="195"/>
    </location>
</feature>
<keyword evidence="4" id="KW-1185">Reference proteome</keyword>
<dbReference type="CDD" id="cd03024">
    <property type="entry name" value="DsbA_FrnE"/>
    <property type="match status" value="1"/>
</dbReference>
<accession>A0A126QJX0</accession>
<dbReference type="AlphaFoldDB" id="A0A126QJX0"/>
<keyword evidence="3" id="KW-0413">Isomerase</keyword>
<dbReference type="PANTHER" id="PTHR13887">
    <property type="entry name" value="GLUTATHIONE S-TRANSFERASE KAPPA"/>
    <property type="match status" value="1"/>
</dbReference>
<proteinExistence type="predicted"/>
<reference evidence="3 5" key="2">
    <citation type="submission" date="2019-03" db="EMBL/GenBank/DDBJ databases">
        <title>Genomic Encyclopedia of Type Strains, Phase IV (KMG-IV): sequencing the most valuable type-strain genomes for metagenomic binning, comparative biology and taxonomic classification.</title>
        <authorList>
            <person name="Goeker M."/>
        </authorList>
    </citation>
    <scope>NUCLEOTIDE SEQUENCE [LARGE SCALE GENOMIC DNA]</scope>
    <source>
        <strain evidence="3 5">DSM 101483</strain>
    </source>
</reference>
<dbReference type="InterPro" id="IPR036249">
    <property type="entry name" value="Thioredoxin-like_sf"/>
</dbReference>
<name>A0A126QJX0_9BACT</name>
<dbReference type="RefSeq" id="WP_158509853.1">
    <property type="nucleotide sequence ID" value="NZ_CP014206.1"/>
</dbReference>
<dbReference type="Pfam" id="PF01323">
    <property type="entry name" value="DSBA"/>
    <property type="match status" value="1"/>
</dbReference>
<dbReference type="Proteomes" id="UP000295506">
    <property type="component" value="Unassembled WGS sequence"/>
</dbReference>
<dbReference type="Proteomes" id="UP000055611">
    <property type="component" value="Chromosome"/>
</dbReference>
<evidence type="ECO:0000313" key="3">
    <source>
        <dbReference type="EMBL" id="TDT81938.1"/>
    </source>
</evidence>
<protein>
    <submittedName>
        <fullName evidence="3">DsbA family dithiol-disulfide isomerase</fullName>
    </submittedName>
</protein>
<dbReference type="InterPro" id="IPR001853">
    <property type="entry name" value="DSBA-like_thioredoxin_dom"/>
</dbReference>
<dbReference type="GO" id="GO:0016853">
    <property type="term" value="F:isomerase activity"/>
    <property type="evidence" value="ECO:0007669"/>
    <property type="project" value="UniProtKB-KW"/>
</dbReference>
<dbReference type="KEGG" id="dej:AWY79_03910"/>
<evidence type="ECO:0000313" key="5">
    <source>
        <dbReference type="Proteomes" id="UP000295506"/>
    </source>
</evidence>
<dbReference type="Gene3D" id="3.40.30.10">
    <property type="entry name" value="Glutaredoxin"/>
    <property type="match status" value="1"/>
</dbReference>
<sequence>MTVQLTIFSDFACPFCFIGKGIVDHFRDEFGLEDLWLPHELHPETPPEGRDLVELFDRFDIDQVTMTCNLRGKPYGIRFGEMTRLPNTRLALEAAEFARDKGRFREFHGRMYRALFTEGRDIGDPAVILAVAEASGLDPEELAPALADHRFAARVAEGSEAARRAGVTALPTFVIKGGRTITGAVDETQFRNALQEAANSD</sequence>
<dbReference type="GO" id="GO:0016491">
    <property type="term" value="F:oxidoreductase activity"/>
    <property type="evidence" value="ECO:0007669"/>
    <property type="project" value="InterPro"/>
</dbReference>
<evidence type="ECO:0000313" key="4">
    <source>
        <dbReference type="Proteomes" id="UP000055611"/>
    </source>
</evidence>